<dbReference type="RefSeq" id="WP_349247332.1">
    <property type="nucleotide sequence ID" value="NZ_JASCXX010000116.1"/>
</dbReference>
<name>A0AAW6U1Q9_9BACT</name>
<dbReference type="AlphaFoldDB" id="A0AAW6U1Q9"/>
<protein>
    <submittedName>
        <fullName evidence="1">Uncharacterized protein</fullName>
    </submittedName>
</protein>
<organism evidence="1 2">
    <name type="scientific">Anaerobaca lacustris</name>
    <dbReference type="NCBI Taxonomy" id="3044600"/>
    <lineage>
        <taxon>Bacteria</taxon>
        <taxon>Pseudomonadati</taxon>
        <taxon>Planctomycetota</taxon>
        <taxon>Phycisphaerae</taxon>
        <taxon>Sedimentisphaerales</taxon>
        <taxon>Anaerobacaceae</taxon>
        <taxon>Anaerobaca</taxon>
    </lineage>
</organism>
<dbReference type="EMBL" id="JASCXX010000116">
    <property type="protein sequence ID" value="MDI6451928.1"/>
    <property type="molecule type" value="Genomic_DNA"/>
</dbReference>
<comment type="caution">
    <text evidence="1">The sequence shown here is derived from an EMBL/GenBank/DDBJ whole genome shotgun (WGS) entry which is preliminary data.</text>
</comment>
<keyword evidence="2" id="KW-1185">Reference proteome</keyword>
<dbReference type="Gene3D" id="2.60.120.260">
    <property type="entry name" value="Galactose-binding domain-like"/>
    <property type="match status" value="1"/>
</dbReference>
<dbReference type="Proteomes" id="UP001431776">
    <property type="component" value="Unassembled WGS sequence"/>
</dbReference>
<sequence>TGSTVGHLETPFAERTIVRSGQQSMPLFYDNTTAAVSEAEFALDQDWTAHGIQSLSLYFHGAAGNSGQLYVKINNARVPYDGAAGDIAEPMWLPWNIDLSAVGTNLRSVTSLTIGVEGAGATGVVYIDDIRLYPQAPQFVVPTEPDDAGLVARYAFDGDLRDSVGSHHGTAL</sequence>
<proteinExistence type="predicted"/>
<evidence type="ECO:0000313" key="2">
    <source>
        <dbReference type="Proteomes" id="UP001431776"/>
    </source>
</evidence>
<evidence type="ECO:0000313" key="1">
    <source>
        <dbReference type="EMBL" id="MDI6451928.1"/>
    </source>
</evidence>
<reference evidence="1" key="1">
    <citation type="submission" date="2023-05" db="EMBL/GenBank/DDBJ databases">
        <title>Anaerotaeda fermentans gen. nov., sp. nov., a novel anaerobic planctomycete of the new family within the order Sedimentisphaerales isolated from Taman Peninsula, Russia.</title>
        <authorList>
            <person name="Khomyakova M.A."/>
            <person name="Merkel A.Y."/>
            <person name="Slobodkin A.I."/>
        </authorList>
    </citation>
    <scope>NUCLEOTIDE SEQUENCE</scope>
    <source>
        <strain evidence="1">M17dextr</strain>
    </source>
</reference>
<feature type="non-terminal residue" evidence="1">
    <location>
        <position position="172"/>
    </location>
</feature>
<accession>A0AAW6U1Q9</accession>
<gene>
    <name evidence="1" type="ORF">QJ522_22910</name>
</gene>
<feature type="non-terminal residue" evidence="1">
    <location>
        <position position="1"/>
    </location>
</feature>